<evidence type="ECO:0008006" key="5">
    <source>
        <dbReference type="Google" id="ProtNLM"/>
    </source>
</evidence>
<name>A0ABM4UFG3_COFAR</name>
<dbReference type="Pfam" id="PF13456">
    <property type="entry name" value="RVT_3"/>
    <property type="match status" value="1"/>
</dbReference>
<keyword evidence="3" id="KW-1185">Reference proteome</keyword>
<organism evidence="3 4">
    <name type="scientific">Coffea arabica</name>
    <name type="common">Arabian coffee</name>
    <dbReference type="NCBI Taxonomy" id="13443"/>
    <lineage>
        <taxon>Eukaryota</taxon>
        <taxon>Viridiplantae</taxon>
        <taxon>Streptophyta</taxon>
        <taxon>Embryophyta</taxon>
        <taxon>Tracheophyta</taxon>
        <taxon>Spermatophyta</taxon>
        <taxon>Magnoliopsida</taxon>
        <taxon>eudicotyledons</taxon>
        <taxon>Gunneridae</taxon>
        <taxon>Pentapetalae</taxon>
        <taxon>asterids</taxon>
        <taxon>lamiids</taxon>
        <taxon>Gentianales</taxon>
        <taxon>Rubiaceae</taxon>
        <taxon>Ixoroideae</taxon>
        <taxon>Gardenieae complex</taxon>
        <taxon>Bertiereae - Coffeeae clade</taxon>
        <taxon>Coffeeae</taxon>
        <taxon>Coffea</taxon>
    </lineage>
</organism>
<dbReference type="InterPro" id="IPR002156">
    <property type="entry name" value="RNaseH_domain"/>
</dbReference>
<dbReference type="Proteomes" id="UP001652660">
    <property type="component" value="Chromosome 5c"/>
</dbReference>
<protein>
    <recommendedName>
        <fullName evidence="5">Reverse transcriptase zinc-binding domain-containing protein</fullName>
    </recommendedName>
</protein>
<proteinExistence type="predicted"/>
<evidence type="ECO:0000259" key="2">
    <source>
        <dbReference type="Pfam" id="PF13966"/>
    </source>
</evidence>
<accession>A0ABM4UFG3</accession>
<dbReference type="InterPro" id="IPR026960">
    <property type="entry name" value="RVT-Znf"/>
</dbReference>
<dbReference type="GeneID" id="140007229"/>
<dbReference type="RefSeq" id="XP_071906028.1">
    <property type="nucleotide sequence ID" value="XM_072049927.1"/>
</dbReference>
<dbReference type="Pfam" id="PF13966">
    <property type="entry name" value="zf-RVT"/>
    <property type="match status" value="1"/>
</dbReference>
<evidence type="ECO:0000259" key="1">
    <source>
        <dbReference type="Pfam" id="PF13456"/>
    </source>
</evidence>
<feature type="domain" description="RNase H type-1" evidence="1">
    <location>
        <begin position="240"/>
        <end position="337"/>
    </location>
</feature>
<feature type="domain" description="Reverse transcriptase zinc-binding" evidence="2">
    <location>
        <begin position="48"/>
        <end position="115"/>
    </location>
</feature>
<evidence type="ECO:0000313" key="4">
    <source>
        <dbReference type="RefSeq" id="XP_071906028.1"/>
    </source>
</evidence>
<evidence type="ECO:0000313" key="3">
    <source>
        <dbReference type="Proteomes" id="UP001652660"/>
    </source>
</evidence>
<gene>
    <name evidence="4" type="primary">LOC140007229</name>
</gene>
<reference evidence="4" key="1">
    <citation type="submission" date="2025-08" db="UniProtKB">
        <authorList>
            <consortium name="RefSeq"/>
        </authorList>
    </citation>
    <scope>IDENTIFICATION</scope>
    <source>
        <tissue evidence="4">Leaves</tissue>
    </source>
</reference>
<sequence length="365" mass="41926">MALLHSIRVGFVEAGEVRIDLALRLYFVAKVQGRRDEAGTSYEGPIKRAWKSLWKQKVCQKLKMFIWKCLHGGLPVRGEIHKRTKQGDPKCAGCGEEEETIEHLLLQCNKVKEVWKLSPVQWDGIQHTSNCFRKWWTVIMEAQEERGGEDQVNLTINILWQVWKARNEREFEYKEREPHKVIQKAVKGWMELDEANRGKETRKNTKGTEALQCMERVQSQEGNQARLLIKVHTHQDRRQQMVGIGITATDSAGCLQASWALRERMAGDTKQDQAGAVRLALLNAISQGWTSVKVELEDSDLVECIKYTRTSNQQMVTLLEDIKYISNLFQKCSFSFVESGFVGSIKLSMHALNILVDEEWVNPNL</sequence>